<organism evidence="6 7">
    <name type="scientific">Batrachochytrium salamandrivorans</name>
    <dbReference type="NCBI Taxonomy" id="1357716"/>
    <lineage>
        <taxon>Eukaryota</taxon>
        <taxon>Fungi</taxon>
        <taxon>Fungi incertae sedis</taxon>
        <taxon>Chytridiomycota</taxon>
        <taxon>Chytridiomycota incertae sedis</taxon>
        <taxon>Chytridiomycetes</taxon>
        <taxon>Rhizophydiales</taxon>
        <taxon>Rhizophydiales incertae sedis</taxon>
        <taxon>Batrachochytrium</taxon>
    </lineage>
</organism>
<proteinExistence type="predicted"/>
<feature type="compositionally biased region" description="Basic and acidic residues" evidence="4">
    <location>
        <begin position="392"/>
        <end position="407"/>
    </location>
</feature>
<feature type="compositionally biased region" description="Basic residues" evidence="4">
    <location>
        <begin position="656"/>
        <end position="666"/>
    </location>
</feature>
<comment type="caution">
    <text evidence="6">The sequence shown here is derived from an EMBL/GenBank/DDBJ whole genome shotgun (WGS) entry which is preliminary data.</text>
</comment>
<gene>
    <name evidence="6" type="ORF">BASA50_008321</name>
</gene>
<feature type="compositionally biased region" description="Polar residues" evidence="4">
    <location>
        <begin position="264"/>
        <end position="275"/>
    </location>
</feature>
<evidence type="ECO:0000313" key="7">
    <source>
        <dbReference type="Proteomes" id="UP001648503"/>
    </source>
</evidence>
<protein>
    <recommendedName>
        <fullName evidence="5">RRM domain-containing protein</fullName>
    </recommendedName>
</protein>
<dbReference type="InterPro" id="IPR012677">
    <property type="entry name" value="Nucleotide-bd_a/b_plait_sf"/>
</dbReference>
<dbReference type="Proteomes" id="UP001648503">
    <property type="component" value="Unassembled WGS sequence"/>
</dbReference>
<feature type="compositionally biased region" description="Basic and acidic residues" evidence="4">
    <location>
        <begin position="366"/>
        <end position="382"/>
    </location>
</feature>
<evidence type="ECO:0000256" key="4">
    <source>
        <dbReference type="SAM" id="MobiDB-lite"/>
    </source>
</evidence>
<name>A0ABQ8F4Z2_9FUNG</name>
<feature type="region of interest" description="Disordered" evidence="4">
    <location>
        <begin position="356"/>
        <end position="411"/>
    </location>
</feature>
<dbReference type="InterPro" id="IPR035979">
    <property type="entry name" value="RBD_domain_sf"/>
</dbReference>
<feature type="compositionally biased region" description="Polar residues" evidence="4">
    <location>
        <begin position="641"/>
        <end position="650"/>
    </location>
</feature>
<keyword evidence="1" id="KW-0677">Repeat</keyword>
<feature type="compositionally biased region" description="Polar residues" evidence="4">
    <location>
        <begin position="356"/>
        <end position="365"/>
    </location>
</feature>
<dbReference type="Pfam" id="PF00076">
    <property type="entry name" value="RRM_1"/>
    <property type="match status" value="2"/>
</dbReference>
<dbReference type="PANTHER" id="PTHR24012">
    <property type="entry name" value="RNA BINDING PROTEIN"/>
    <property type="match status" value="1"/>
</dbReference>
<dbReference type="EMBL" id="JAFCIX010000391">
    <property type="protein sequence ID" value="KAH6592038.1"/>
    <property type="molecule type" value="Genomic_DNA"/>
</dbReference>
<dbReference type="Gene3D" id="3.30.70.330">
    <property type="match status" value="2"/>
</dbReference>
<feature type="domain" description="RRM" evidence="5">
    <location>
        <begin position="827"/>
        <end position="912"/>
    </location>
</feature>
<dbReference type="SUPFAM" id="SSF54928">
    <property type="entry name" value="RNA-binding domain, RBD"/>
    <property type="match status" value="2"/>
</dbReference>
<sequence length="1183" mass="126673">MVMIQCSSLEKTELRSQSSSTVACSVENPALLSPVSSYTSDACPIVHPTTTINTINTTTTTSSSSSSSTAAAAVSIDANSTVSMVSAENSLSAEALLLIAATATYSTPEPTPPTAAGVAPVLTIATNNSQITTDATLLKPQQLLLRQPDLLTDYPSNYPTNYPSDYPSDYPTINSAQSKQDQVRATDNTTTTTTGTTAVVAKPLSLKQKPVAGRMSYLAVASARLTPPLPPPTSLPAMSVVGTLLRHSPAAAAKEEEEEEDETLSSGTVETSAATRVQNGAATLALKRNSVHATSDSLVESLASTTAAGVSLSGTAAAPCSPGLLLQQVSLSDPSCPVAAVADSTVSTGSDAIEQQLQAPATTQSEDSRGEDAEIEEKKKREEEEEEEEEDKKEKEEEKEEKEKEETSMTAVVVDPLQPQPLQPLQPQPLQQPKQVPTIQHEITDNLQPMQIYIPPLSSSSSHMGGGGYAYMHIPHQEYCYMMQPPPPTVMATTGHALLPIPLPEPGSVSPSTVVNDQDASSVLPCCTEVSSPVCAGQSLLPYPHHYAQCQQCQHQLLHQQQQQQQSGHPYYSPQLQPPPIFHDYPTQDMYGSTPGSPTTTNYHGVYPFSVDASSNQGYHQPYYHHSNNNSNNHHHHHHQQMLQRRTSTYDGYPPHHNHNHHHHQNHHLLAMSYPPPVFANMMTTDAVVSSSPSDPSSGPSTILHIPSSTATKDTDGVLDRGSAARVNGSGNGPSHSTQRHGRQHHQYPQGQPPPPLPTSQAQNFNSRARSASVISSTSTATSGHYRRQYGNSNSRGQQHTSVSGNGSCQQKTLSAKYRGRSFYMSTNIYVRKLAAHVTDASLVEMCTQYGKIVSSKAIIDPETHLCKGFGFVMYETVAETRLAMAGLVSQGYEVAPARIGPRTISTPLNDQDTSLYVSCLPIDMTEEGLSELFINYHPQSCRIMCDGGVSRGVGFIKLLDSHSAQLAIMQLDRYTIPGCTRPLRVRIAEPPGQRRMKHMHHTQPLGNPSDIYMPYAMSDVPLQAGVPSSLYMQPLPGVPWYPNGYTAHDYAQSNAYGGYYNAYCPPEASIVGVDSGLESGDTNDGSSAILYSTPGGFLQGHPSDHNNTANSCDGVEEGCSCAGNHSDITCTAVTAAGMTCASTDSSSDIVVVMGVVDENGRHVASVVDENDTVGVDASHVVG</sequence>
<evidence type="ECO:0000313" key="6">
    <source>
        <dbReference type="EMBL" id="KAH6592038.1"/>
    </source>
</evidence>
<feature type="compositionally biased region" description="Low complexity" evidence="4">
    <location>
        <begin position="690"/>
        <end position="701"/>
    </location>
</feature>
<feature type="region of interest" description="Disordered" evidence="4">
    <location>
        <begin position="561"/>
        <end position="599"/>
    </location>
</feature>
<evidence type="ECO:0000256" key="2">
    <source>
        <dbReference type="ARBA" id="ARBA00022884"/>
    </source>
</evidence>
<feature type="compositionally biased region" description="Polar residues" evidence="4">
    <location>
        <begin position="590"/>
        <end position="599"/>
    </location>
</feature>
<feature type="domain" description="RRM" evidence="5">
    <location>
        <begin position="914"/>
        <end position="991"/>
    </location>
</feature>
<dbReference type="SMART" id="SM00360">
    <property type="entry name" value="RRM"/>
    <property type="match status" value="2"/>
</dbReference>
<feature type="compositionally biased region" description="Polar residues" evidence="4">
    <location>
        <begin position="790"/>
        <end position="811"/>
    </location>
</feature>
<dbReference type="PROSITE" id="PS50102">
    <property type="entry name" value="RRM"/>
    <property type="match status" value="2"/>
</dbReference>
<accession>A0ABQ8F4Z2</accession>
<keyword evidence="7" id="KW-1185">Reference proteome</keyword>
<evidence type="ECO:0000259" key="5">
    <source>
        <dbReference type="PROSITE" id="PS50102"/>
    </source>
</evidence>
<keyword evidence="2 3" id="KW-0694">RNA-binding</keyword>
<feature type="region of interest" description="Disordered" evidence="4">
    <location>
        <begin position="617"/>
        <end position="666"/>
    </location>
</feature>
<reference evidence="6 7" key="1">
    <citation type="submission" date="2021-02" db="EMBL/GenBank/DDBJ databases">
        <title>Variation within the Batrachochytrium salamandrivorans European outbreak.</title>
        <authorList>
            <person name="Kelly M."/>
            <person name="Pasmans F."/>
            <person name="Shea T.P."/>
            <person name="Munoz J.F."/>
            <person name="Carranza S."/>
            <person name="Cuomo C.A."/>
            <person name="Martel A."/>
        </authorList>
    </citation>
    <scope>NUCLEOTIDE SEQUENCE [LARGE SCALE GENOMIC DNA]</scope>
    <source>
        <strain evidence="6 7">AMFP18/2</strain>
    </source>
</reference>
<dbReference type="InterPro" id="IPR000504">
    <property type="entry name" value="RRM_dom"/>
</dbReference>
<evidence type="ECO:0000256" key="3">
    <source>
        <dbReference type="PROSITE-ProRule" id="PRU00176"/>
    </source>
</evidence>
<evidence type="ECO:0000256" key="1">
    <source>
        <dbReference type="ARBA" id="ARBA00022737"/>
    </source>
</evidence>
<feature type="region of interest" description="Disordered" evidence="4">
    <location>
        <begin position="249"/>
        <end position="275"/>
    </location>
</feature>
<feature type="region of interest" description="Disordered" evidence="4">
    <location>
        <begin position="688"/>
        <end position="811"/>
    </location>
</feature>
<feature type="compositionally biased region" description="Low complexity" evidence="4">
    <location>
        <begin position="767"/>
        <end position="783"/>
    </location>
</feature>